<dbReference type="AlphaFoldDB" id="A0A1L3MUA5"/>
<dbReference type="KEGG" id="bwh:A9C19_14845"/>
<organism evidence="1 2">
    <name type="scientific">Bacillus weihaiensis</name>
    <dbReference type="NCBI Taxonomy" id="1547283"/>
    <lineage>
        <taxon>Bacteria</taxon>
        <taxon>Bacillati</taxon>
        <taxon>Bacillota</taxon>
        <taxon>Bacilli</taxon>
        <taxon>Bacillales</taxon>
        <taxon>Bacillaceae</taxon>
        <taxon>Bacillus</taxon>
    </lineage>
</organism>
<dbReference type="EMBL" id="CP016020">
    <property type="protein sequence ID" value="APH05909.1"/>
    <property type="molecule type" value="Genomic_DNA"/>
</dbReference>
<dbReference type="Proteomes" id="UP000181936">
    <property type="component" value="Chromosome"/>
</dbReference>
<evidence type="ECO:0000313" key="1">
    <source>
        <dbReference type="EMBL" id="APH05909.1"/>
    </source>
</evidence>
<sequence length="66" mass="7580">MIVIQIILMVNSFLLFEHIKREILTTTKDDHMSETHKRYPGANFANNLTNEVIQGEDSSNNKMSLS</sequence>
<keyword evidence="2" id="KW-1185">Reference proteome</keyword>
<proteinExistence type="predicted"/>
<evidence type="ECO:0000313" key="2">
    <source>
        <dbReference type="Proteomes" id="UP000181936"/>
    </source>
</evidence>
<gene>
    <name evidence="1" type="ORF">A9C19_14845</name>
</gene>
<protein>
    <submittedName>
        <fullName evidence="1">Uncharacterized protein</fullName>
    </submittedName>
</protein>
<reference evidence="1 2" key="1">
    <citation type="journal article" date="2016" name="Sci. Rep.">
        <title>Complete genome sequence and transcriptomic analysis of a novel marine strain Bacillus weihaiensis reveals the mechanism of brown algae degradation.</title>
        <authorList>
            <person name="Zhu Y."/>
            <person name="Chen P."/>
            <person name="Bao Y."/>
            <person name="Men Y."/>
            <person name="Zeng Y."/>
            <person name="Yang J."/>
            <person name="Sun J."/>
            <person name="Sun Y."/>
        </authorList>
    </citation>
    <scope>NUCLEOTIDE SEQUENCE [LARGE SCALE GENOMIC DNA]</scope>
    <source>
        <strain evidence="1 2">Alg07</strain>
    </source>
</reference>
<accession>A0A1L3MUA5</accession>
<name>A0A1L3MUA5_9BACI</name>
<dbReference type="STRING" id="1547283.A9C19_14845"/>